<evidence type="ECO:0000259" key="3">
    <source>
        <dbReference type="Pfam" id="PF13320"/>
    </source>
</evidence>
<dbReference type="CDD" id="cd00110">
    <property type="entry name" value="LamG"/>
    <property type="match status" value="1"/>
</dbReference>
<reference evidence="5 6" key="1">
    <citation type="submission" date="2019-08" db="EMBL/GenBank/DDBJ databases">
        <title>In-depth cultivation of the pig gut microbiome towards novel bacterial diversity and tailored functional studies.</title>
        <authorList>
            <person name="Wylensek D."/>
            <person name="Hitch T.C.A."/>
            <person name="Clavel T."/>
        </authorList>
    </citation>
    <scope>NUCLEOTIDE SEQUENCE [LARGE SCALE GENOMIC DNA]</scope>
    <source>
        <strain evidence="5 6">BBE-744-WT-12</strain>
    </source>
</reference>
<dbReference type="InterPro" id="IPR053850">
    <property type="entry name" value="Glyco_hydro_123_N_2"/>
</dbReference>
<evidence type="ECO:0000313" key="5">
    <source>
        <dbReference type="EMBL" id="MST99112.1"/>
    </source>
</evidence>
<dbReference type="RefSeq" id="WP_154420261.1">
    <property type="nucleotide sequence ID" value="NZ_VUNS01000029.1"/>
</dbReference>
<dbReference type="AlphaFoldDB" id="A0A844G8D8"/>
<feature type="domain" description="Glycoside hydrolase 123 catalytic" evidence="3">
    <location>
        <begin position="617"/>
        <end position="803"/>
    </location>
</feature>
<evidence type="ECO:0000259" key="4">
    <source>
        <dbReference type="Pfam" id="PF22680"/>
    </source>
</evidence>
<feature type="signal peptide" evidence="2">
    <location>
        <begin position="1"/>
        <end position="22"/>
    </location>
</feature>
<dbReference type="InterPro" id="IPR013320">
    <property type="entry name" value="ConA-like_dom_sf"/>
</dbReference>
<name>A0A844G8D8_9BACT</name>
<dbReference type="Pfam" id="PF13320">
    <property type="entry name" value="GH123_cat"/>
    <property type="match status" value="1"/>
</dbReference>
<accession>A0A844G8D8</accession>
<feature type="domain" description="Glycoside hydrolase 123 N-terminal" evidence="4">
    <location>
        <begin position="362"/>
        <end position="482"/>
    </location>
</feature>
<dbReference type="SUPFAM" id="SSF49899">
    <property type="entry name" value="Concanavalin A-like lectins/glucanases"/>
    <property type="match status" value="1"/>
</dbReference>
<sequence>MSYFHRILVCLAVAAGTAALSAGELVWRLGDTAGTTLAPAAGRTGLRFSAPPVLEKNVAHPELSGVRFSPELPGEAAADSSPETDLTDDFALEVTCRPDAVDHYRTILWKGDRSVKPERIAYYLSIHDGKLEFKFKDAAGEWCVFSTSEAVIAPGLWHRIAVQVKNGRPAFSVDGRLLPSGDGYAGRAPLKRLESNRDKLYIGRGRAGAMPAYGFCGVIGSVRLTAPAAKTVLRTSSGDRLRRLGIRDDFERESARLRRLEPLMKAGRISGDPARLAEEGAAIAALLAKGDFSAAAAAVSGWKRELDRFEAERRELEDQAAYAELFRDGSRGEAFALFTMPTGLTFRRDSGFYRLLTPAAPVELKAARGETESFQLLPGAGTEPLSVGLAFSGFAAADGTRLAESSVHWGEIRDITAERTDLGNSFSGPSSPEFTGSWPDLIIEENPAEIKVPAGSVTPVFFRVSVPRDAKPGRYEGTVVVSAPSGKMELPVSLLVRSFELPRRNSIPVVFSFFPDFYKEWYDRKTLTAAEREAINRFLADYRIPPNNIYANGLCPDLETIAEFDLGFATAGYFLYEEPLSAGALDELAETFRRRLKPVTDSGLQDRVYLYSFDEISLTEPGRREKRYEAARQIMRRFAKEFPYLKRLQTSEPVPELLDCFNVWCPQFPYFKGDNPMIGRVRDGGGEFWWYSADAPYKPYPNFFLGYPLTDLRVIMSMTWQKNVRGILYWCVNREWRTNLDIRDRWPADNRAWKPSIVNIFTGATVCRNGMGNLVYPGPEGKLYASLRLENLRDGIEDYEYYALLKRRTAELHRVRPDSPLIAEAEAALQVPADVAVDIDQYCHRPEPLMRRHDRLGDLIERIQTALAAQGR</sequence>
<evidence type="ECO:0000256" key="2">
    <source>
        <dbReference type="SAM" id="SignalP"/>
    </source>
</evidence>
<dbReference type="Pfam" id="PF13385">
    <property type="entry name" value="Laminin_G_3"/>
    <property type="match status" value="1"/>
</dbReference>
<protein>
    <submittedName>
        <fullName evidence="5">DUF4091 domain-containing protein</fullName>
    </submittedName>
</protein>
<dbReference type="Pfam" id="PF22680">
    <property type="entry name" value="Glyco_hydro_123_N_2"/>
    <property type="match status" value="1"/>
</dbReference>
<feature type="region of interest" description="Disordered" evidence="1">
    <location>
        <begin position="65"/>
        <end position="84"/>
    </location>
</feature>
<keyword evidence="6" id="KW-1185">Reference proteome</keyword>
<dbReference type="Gene3D" id="2.60.120.200">
    <property type="match status" value="1"/>
</dbReference>
<evidence type="ECO:0000256" key="1">
    <source>
        <dbReference type="SAM" id="MobiDB-lite"/>
    </source>
</evidence>
<keyword evidence="2" id="KW-0732">Signal</keyword>
<dbReference type="Proteomes" id="UP000435649">
    <property type="component" value="Unassembled WGS sequence"/>
</dbReference>
<gene>
    <name evidence="5" type="ORF">FYJ85_18925</name>
</gene>
<dbReference type="EMBL" id="VUNS01000029">
    <property type="protein sequence ID" value="MST99112.1"/>
    <property type="molecule type" value="Genomic_DNA"/>
</dbReference>
<dbReference type="InterPro" id="IPR001791">
    <property type="entry name" value="Laminin_G"/>
</dbReference>
<evidence type="ECO:0000313" key="6">
    <source>
        <dbReference type="Proteomes" id="UP000435649"/>
    </source>
</evidence>
<feature type="chain" id="PRO_5033023521" evidence="2">
    <location>
        <begin position="23"/>
        <end position="872"/>
    </location>
</feature>
<proteinExistence type="predicted"/>
<organism evidence="5 6">
    <name type="scientific">Victivallis lenta</name>
    <dbReference type="NCBI Taxonomy" id="2606640"/>
    <lineage>
        <taxon>Bacteria</taxon>
        <taxon>Pseudomonadati</taxon>
        <taxon>Lentisphaerota</taxon>
        <taxon>Lentisphaeria</taxon>
        <taxon>Victivallales</taxon>
        <taxon>Victivallaceae</taxon>
        <taxon>Victivallis</taxon>
    </lineage>
</organism>
<comment type="caution">
    <text evidence="5">The sequence shown here is derived from an EMBL/GenBank/DDBJ whole genome shotgun (WGS) entry which is preliminary data.</text>
</comment>
<dbReference type="InterPro" id="IPR025150">
    <property type="entry name" value="GH123_cat"/>
</dbReference>